<gene>
    <name evidence="1" type="ORF">K488DRAFT_40802</name>
</gene>
<organism evidence="1 2">
    <name type="scientific">Vararia minispora EC-137</name>
    <dbReference type="NCBI Taxonomy" id="1314806"/>
    <lineage>
        <taxon>Eukaryota</taxon>
        <taxon>Fungi</taxon>
        <taxon>Dikarya</taxon>
        <taxon>Basidiomycota</taxon>
        <taxon>Agaricomycotina</taxon>
        <taxon>Agaricomycetes</taxon>
        <taxon>Russulales</taxon>
        <taxon>Lachnocladiaceae</taxon>
        <taxon>Vararia</taxon>
    </lineage>
</organism>
<keyword evidence="2" id="KW-1185">Reference proteome</keyword>
<comment type="caution">
    <text evidence="1">The sequence shown here is derived from an EMBL/GenBank/DDBJ whole genome shotgun (WGS) entry which is preliminary data.</text>
</comment>
<reference evidence="1" key="2">
    <citation type="journal article" date="2022" name="New Phytol.">
        <title>Evolutionary transition to the ectomycorrhizal habit in the genomes of a hyperdiverse lineage of mushroom-forming fungi.</title>
        <authorList>
            <person name="Looney B."/>
            <person name="Miyauchi S."/>
            <person name="Morin E."/>
            <person name="Drula E."/>
            <person name="Courty P.E."/>
            <person name="Kohler A."/>
            <person name="Kuo A."/>
            <person name="LaButti K."/>
            <person name="Pangilinan J."/>
            <person name="Lipzen A."/>
            <person name="Riley R."/>
            <person name="Andreopoulos W."/>
            <person name="He G."/>
            <person name="Johnson J."/>
            <person name="Nolan M."/>
            <person name="Tritt A."/>
            <person name="Barry K.W."/>
            <person name="Grigoriev I.V."/>
            <person name="Nagy L.G."/>
            <person name="Hibbett D."/>
            <person name="Henrissat B."/>
            <person name="Matheny P.B."/>
            <person name="Labbe J."/>
            <person name="Martin F.M."/>
        </authorList>
    </citation>
    <scope>NUCLEOTIDE SEQUENCE</scope>
    <source>
        <strain evidence="1">EC-137</strain>
    </source>
</reference>
<proteinExistence type="predicted"/>
<dbReference type="EMBL" id="MU273469">
    <property type="protein sequence ID" value="KAI0036642.1"/>
    <property type="molecule type" value="Genomic_DNA"/>
</dbReference>
<sequence length="209" mass="22828">MANVDFKSLMGHRPTSELLRLYLSQLAAPASSGMPDVKTYSDVVYFSYFSLGVSLVFDPVDGHRFKPGSNLDQLDQSKLQLRGIDIYNVPKQKPSDKTRRDPSNQFHSPYPVSPIIITLSARDKDGKSRAGTTLEVTSTTTGKDFVLALGEPDRKGGGSGPSSGSIGIWLEWTRHGVMVEFGGDESRGPQAWEKGKDATWSVLSIFSSL</sequence>
<accession>A0ACB8QYA9</accession>
<dbReference type="Proteomes" id="UP000814128">
    <property type="component" value="Unassembled WGS sequence"/>
</dbReference>
<name>A0ACB8QYA9_9AGAM</name>
<evidence type="ECO:0000313" key="1">
    <source>
        <dbReference type="EMBL" id="KAI0036642.1"/>
    </source>
</evidence>
<protein>
    <submittedName>
        <fullName evidence="1">Uncharacterized protein</fullName>
    </submittedName>
</protein>
<evidence type="ECO:0000313" key="2">
    <source>
        <dbReference type="Proteomes" id="UP000814128"/>
    </source>
</evidence>
<reference evidence="1" key="1">
    <citation type="submission" date="2021-02" db="EMBL/GenBank/DDBJ databases">
        <authorList>
            <consortium name="DOE Joint Genome Institute"/>
            <person name="Ahrendt S."/>
            <person name="Looney B.P."/>
            <person name="Miyauchi S."/>
            <person name="Morin E."/>
            <person name="Drula E."/>
            <person name="Courty P.E."/>
            <person name="Chicoki N."/>
            <person name="Fauchery L."/>
            <person name="Kohler A."/>
            <person name="Kuo A."/>
            <person name="Labutti K."/>
            <person name="Pangilinan J."/>
            <person name="Lipzen A."/>
            <person name="Riley R."/>
            <person name="Andreopoulos W."/>
            <person name="He G."/>
            <person name="Johnson J."/>
            <person name="Barry K.W."/>
            <person name="Grigoriev I.V."/>
            <person name="Nagy L."/>
            <person name="Hibbett D."/>
            <person name="Henrissat B."/>
            <person name="Matheny P.B."/>
            <person name="Labbe J."/>
            <person name="Martin F."/>
        </authorList>
    </citation>
    <scope>NUCLEOTIDE SEQUENCE</scope>
    <source>
        <strain evidence="1">EC-137</strain>
    </source>
</reference>